<organism evidence="1 2">
    <name type="scientific">Tanacetum coccineum</name>
    <dbReference type="NCBI Taxonomy" id="301880"/>
    <lineage>
        <taxon>Eukaryota</taxon>
        <taxon>Viridiplantae</taxon>
        <taxon>Streptophyta</taxon>
        <taxon>Embryophyta</taxon>
        <taxon>Tracheophyta</taxon>
        <taxon>Spermatophyta</taxon>
        <taxon>Magnoliopsida</taxon>
        <taxon>eudicotyledons</taxon>
        <taxon>Gunneridae</taxon>
        <taxon>Pentapetalae</taxon>
        <taxon>asterids</taxon>
        <taxon>campanulids</taxon>
        <taxon>Asterales</taxon>
        <taxon>Asteraceae</taxon>
        <taxon>Asteroideae</taxon>
        <taxon>Anthemideae</taxon>
        <taxon>Anthemidinae</taxon>
        <taxon>Tanacetum</taxon>
    </lineage>
</organism>
<evidence type="ECO:0000313" key="2">
    <source>
        <dbReference type="Proteomes" id="UP001151760"/>
    </source>
</evidence>
<accession>A0ABQ4ZNV5</accession>
<gene>
    <name evidence="1" type="ORF">Tco_0773483</name>
</gene>
<dbReference type="Proteomes" id="UP001151760">
    <property type="component" value="Unassembled WGS sequence"/>
</dbReference>
<evidence type="ECO:0000313" key="1">
    <source>
        <dbReference type="EMBL" id="GJS90847.1"/>
    </source>
</evidence>
<proteinExistence type="predicted"/>
<sequence length="170" mass="19308">MVINSPCVNSKKELAIPEQTATGKESSNPLMADSLPKTIIPTKLVKPQDFNLRHKGCNTEADVVIRTEPTDLNPLTEGVLINMSAWFIHCVFRGILKYSLTDLDMNLKRITEPDTTWTNMGFIEYVYHEVSGIYFAKVFIPFPKKKCQEGPEINMGIQWFEEAVKDVQEV</sequence>
<protein>
    <submittedName>
        <fullName evidence="1">Uncharacterized protein</fullName>
    </submittedName>
</protein>
<name>A0ABQ4ZNV5_9ASTR</name>
<reference evidence="1" key="2">
    <citation type="submission" date="2022-01" db="EMBL/GenBank/DDBJ databases">
        <authorList>
            <person name="Yamashiro T."/>
            <person name="Shiraishi A."/>
            <person name="Satake H."/>
            <person name="Nakayama K."/>
        </authorList>
    </citation>
    <scope>NUCLEOTIDE SEQUENCE</scope>
</reference>
<reference evidence="1" key="1">
    <citation type="journal article" date="2022" name="Int. J. Mol. Sci.">
        <title>Draft Genome of Tanacetum Coccineum: Genomic Comparison of Closely Related Tanacetum-Family Plants.</title>
        <authorList>
            <person name="Yamashiro T."/>
            <person name="Shiraishi A."/>
            <person name="Nakayama K."/>
            <person name="Satake H."/>
        </authorList>
    </citation>
    <scope>NUCLEOTIDE SEQUENCE</scope>
</reference>
<comment type="caution">
    <text evidence="1">The sequence shown here is derived from an EMBL/GenBank/DDBJ whole genome shotgun (WGS) entry which is preliminary data.</text>
</comment>
<dbReference type="EMBL" id="BQNB010011460">
    <property type="protein sequence ID" value="GJS90847.1"/>
    <property type="molecule type" value="Genomic_DNA"/>
</dbReference>
<keyword evidence="2" id="KW-1185">Reference proteome</keyword>